<feature type="domain" description="RNA methyltransferase SpoU/TrmH type C-terminal" evidence="9">
    <location>
        <begin position="162"/>
        <end position="216"/>
    </location>
</feature>
<sequence length="246" mass="27895">MNPERLARIRQMLALRQPDLTVCMEEVNKSHNLAALIRTCDAVGIPEVHAVWPRRMRMHTHAAKGSHYWVKVERHETIHEAVGQLRQQGMQILATHLSERAVDFRDIDYTRPTAILFGAEKHGISAEALALADQDIIIPMVGMAQSLNVSVAGALILYEAQRQRQLVGRYAQSCQLPRVEQDRLLFERGYPVLARVCRMKHLPYPAIADDGSLLADDTWWQQMQLSKAAWQARQQDAAFGDEDVIS</sequence>
<comment type="similarity">
    <text evidence="7">Belongs to the class IV-like SAM-binding methyltransferase superfamily. RNA methyltransferase TrmH family.</text>
</comment>
<feature type="binding site" evidence="7">
    <location>
        <position position="138"/>
    </location>
    <ligand>
        <name>S-adenosyl-L-methionine</name>
        <dbReference type="ChEBI" id="CHEBI:59789"/>
    </ligand>
</feature>
<comment type="catalytic activity">
    <reaction evidence="7">
        <text>guanosine(18) in tRNA + S-adenosyl-L-methionine = 2'-O-methylguanosine(18) in tRNA + S-adenosyl-L-homocysteine + H(+)</text>
        <dbReference type="Rhea" id="RHEA:20077"/>
        <dbReference type="Rhea" id="RHEA-COMP:10190"/>
        <dbReference type="Rhea" id="RHEA-COMP:10192"/>
        <dbReference type="ChEBI" id="CHEBI:15378"/>
        <dbReference type="ChEBI" id="CHEBI:57856"/>
        <dbReference type="ChEBI" id="CHEBI:59789"/>
        <dbReference type="ChEBI" id="CHEBI:74269"/>
        <dbReference type="ChEBI" id="CHEBI:74445"/>
        <dbReference type="EC" id="2.1.1.34"/>
    </reaction>
</comment>
<dbReference type="CDD" id="cd18092">
    <property type="entry name" value="SpoU-like_TrmH"/>
    <property type="match status" value="1"/>
</dbReference>
<feature type="domain" description="tRNA/rRNA methyltransferase SpoU type" evidence="8">
    <location>
        <begin position="20"/>
        <end position="158"/>
    </location>
</feature>
<dbReference type="Pfam" id="PF00588">
    <property type="entry name" value="SpoU_methylase"/>
    <property type="match status" value="1"/>
</dbReference>
<dbReference type="HAMAP" id="MF_02060">
    <property type="entry name" value="tRNA_methyltr_TrmH"/>
    <property type="match status" value="1"/>
</dbReference>
<evidence type="ECO:0000313" key="11">
    <source>
        <dbReference type="Proteomes" id="UP001595692"/>
    </source>
</evidence>
<evidence type="ECO:0000259" key="8">
    <source>
        <dbReference type="Pfam" id="PF00588"/>
    </source>
</evidence>
<dbReference type="EC" id="2.1.1.34" evidence="7"/>
<dbReference type="SUPFAM" id="SSF75217">
    <property type="entry name" value="alpha/beta knot"/>
    <property type="match status" value="1"/>
</dbReference>
<dbReference type="EMBL" id="JBHSAF010000003">
    <property type="protein sequence ID" value="MFC3912925.1"/>
    <property type="molecule type" value="Genomic_DNA"/>
</dbReference>
<evidence type="ECO:0000313" key="10">
    <source>
        <dbReference type="EMBL" id="MFC3912925.1"/>
    </source>
</evidence>
<evidence type="ECO:0000256" key="7">
    <source>
        <dbReference type="HAMAP-Rule" id="MF_02060"/>
    </source>
</evidence>
<dbReference type="PANTHER" id="PTHR43453:SF1">
    <property type="entry name" value="TRNA_RRNA METHYLTRANSFERASE SPOU TYPE DOMAIN-CONTAINING PROTEIN"/>
    <property type="match status" value="1"/>
</dbReference>
<comment type="caution">
    <text evidence="10">The sequence shown here is derived from an EMBL/GenBank/DDBJ whole genome shotgun (WGS) entry which is preliminary data.</text>
</comment>
<dbReference type="Pfam" id="PF12105">
    <property type="entry name" value="SpoU_methylas_C"/>
    <property type="match status" value="1"/>
</dbReference>
<evidence type="ECO:0000256" key="5">
    <source>
        <dbReference type="ARBA" id="ARBA00022694"/>
    </source>
</evidence>
<protein>
    <recommendedName>
        <fullName evidence="7">tRNA (guanosine(18)-2'-O)-methyltransferase</fullName>
        <ecNumber evidence="7">2.1.1.34</ecNumber>
    </recommendedName>
    <alternativeName>
        <fullName evidence="7">tRNA [Gm18] methyltransferase</fullName>
    </alternativeName>
</protein>
<keyword evidence="3 7" id="KW-0808">Transferase</keyword>
<keyword evidence="11" id="KW-1185">Reference proteome</keyword>
<evidence type="ECO:0000256" key="3">
    <source>
        <dbReference type="ARBA" id="ARBA00022679"/>
    </source>
</evidence>
<feature type="binding site" evidence="7">
    <location>
        <position position="147"/>
    </location>
    <ligand>
        <name>S-adenosyl-L-methionine</name>
        <dbReference type="ChEBI" id="CHEBI:59789"/>
    </ligand>
</feature>
<dbReference type="InterPro" id="IPR001537">
    <property type="entry name" value="SpoU_MeTrfase"/>
</dbReference>
<keyword evidence="2 7" id="KW-0489">Methyltransferase</keyword>
<comment type="function">
    <text evidence="7">Catalyzes the 2'-O methylation of guanosine at position 18 in tRNA.</text>
</comment>
<proteinExistence type="inferred from homology"/>
<evidence type="ECO:0000256" key="6">
    <source>
        <dbReference type="ARBA" id="ARBA00022884"/>
    </source>
</evidence>
<comment type="caution">
    <text evidence="7">Lacks conserved residue(s) required for the propagation of feature annotation.</text>
</comment>
<evidence type="ECO:0000256" key="2">
    <source>
        <dbReference type="ARBA" id="ARBA00022603"/>
    </source>
</evidence>
<dbReference type="InterPro" id="IPR022724">
    <property type="entry name" value="rRNA_MeTrfase_SpoU_C"/>
</dbReference>
<dbReference type="Gene3D" id="3.40.1280.10">
    <property type="match status" value="1"/>
</dbReference>
<keyword evidence="5 7" id="KW-0819">tRNA processing</keyword>
<gene>
    <name evidence="7 10" type="primary">trmH</name>
    <name evidence="10" type="ORF">ACFOSS_05535</name>
</gene>
<feature type="binding site" evidence="7">
    <location>
        <position position="95"/>
    </location>
    <ligand>
        <name>S-adenosyl-L-methionine</name>
        <dbReference type="ChEBI" id="CHEBI:59789"/>
    </ligand>
</feature>
<keyword evidence="4 7" id="KW-0949">S-adenosyl-L-methionine</keyword>
<dbReference type="RefSeq" id="WP_377151139.1">
    <property type="nucleotide sequence ID" value="NZ_JBHSAF010000003.1"/>
</dbReference>
<dbReference type="Proteomes" id="UP001595692">
    <property type="component" value="Unassembled WGS sequence"/>
</dbReference>
<dbReference type="NCBIfam" id="NF008295">
    <property type="entry name" value="PRK11081.1"/>
    <property type="match status" value="1"/>
</dbReference>
<dbReference type="InterPro" id="IPR033671">
    <property type="entry name" value="TrmH"/>
</dbReference>
<evidence type="ECO:0000256" key="1">
    <source>
        <dbReference type="ARBA" id="ARBA00022555"/>
    </source>
</evidence>
<evidence type="ECO:0000259" key="9">
    <source>
        <dbReference type="Pfam" id="PF12105"/>
    </source>
</evidence>
<accession>A0ABV8CL40</accession>
<reference evidence="11" key="1">
    <citation type="journal article" date="2019" name="Int. J. Syst. Evol. Microbiol.">
        <title>The Global Catalogue of Microorganisms (GCM) 10K type strain sequencing project: providing services to taxonomists for standard genome sequencing and annotation.</title>
        <authorList>
            <consortium name="The Broad Institute Genomics Platform"/>
            <consortium name="The Broad Institute Genome Sequencing Center for Infectious Disease"/>
            <person name="Wu L."/>
            <person name="Ma J."/>
        </authorList>
    </citation>
    <scope>NUCLEOTIDE SEQUENCE [LARGE SCALE GENOMIC DNA]</scope>
    <source>
        <strain evidence="11">CCUG 54939</strain>
    </source>
</reference>
<keyword evidence="1 7" id="KW-0820">tRNA-binding</keyword>
<dbReference type="InterPro" id="IPR029028">
    <property type="entry name" value="Alpha/beta_knot_MTases"/>
</dbReference>
<evidence type="ECO:0000256" key="4">
    <source>
        <dbReference type="ARBA" id="ARBA00022691"/>
    </source>
</evidence>
<dbReference type="InterPro" id="IPR029026">
    <property type="entry name" value="tRNA_m1G_MTases_N"/>
</dbReference>
<keyword evidence="6 7" id="KW-0694">RNA-binding</keyword>
<dbReference type="PANTHER" id="PTHR43453">
    <property type="entry name" value="RRNA METHYLASE-LIKE"/>
    <property type="match status" value="1"/>
</dbReference>
<organism evidence="10 11">
    <name type="scientific">Pseudaeromonas sharmana</name>
    <dbReference type="NCBI Taxonomy" id="328412"/>
    <lineage>
        <taxon>Bacteria</taxon>
        <taxon>Pseudomonadati</taxon>
        <taxon>Pseudomonadota</taxon>
        <taxon>Gammaproteobacteria</taxon>
        <taxon>Aeromonadales</taxon>
        <taxon>Aeromonadaceae</taxon>
        <taxon>Pseudaeromonas</taxon>
    </lineage>
</organism>
<name>A0ABV8CL40_9GAMM</name>